<evidence type="ECO:0000313" key="2">
    <source>
        <dbReference type="EMBL" id="GGD10642.1"/>
    </source>
</evidence>
<dbReference type="AlphaFoldDB" id="A0A916XUG2"/>
<gene>
    <name evidence="2" type="ORF">GCM10011335_11930</name>
</gene>
<keyword evidence="3" id="KW-1185">Reference proteome</keyword>
<feature type="region of interest" description="Disordered" evidence="1">
    <location>
        <begin position="45"/>
        <end position="84"/>
    </location>
</feature>
<organism evidence="2 3">
    <name type="scientific">Aureimonas glaciei</name>
    <dbReference type="NCBI Taxonomy" id="1776957"/>
    <lineage>
        <taxon>Bacteria</taxon>
        <taxon>Pseudomonadati</taxon>
        <taxon>Pseudomonadota</taxon>
        <taxon>Alphaproteobacteria</taxon>
        <taxon>Hyphomicrobiales</taxon>
        <taxon>Aurantimonadaceae</taxon>
        <taxon>Aureimonas</taxon>
    </lineage>
</organism>
<feature type="compositionally biased region" description="Basic and acidic residues" evidence="1">
    <location>
        <begin position="64"/>
        <end position="79"/>
    </location>
</feature>
<accession>A0A916XUG2</accession>
<comment type="caution">
    <text evidence="2">The sequence shown here is derived from an EMBL/GenBank/DDBJ whole genome shotgun (WGS) entry which is preliminary data.</text>
</comment>
<sequence>MEAAPTSQIVIITARTSQVVILTAPTSQLVILGAVAPGIHAATGMPFDGFLGSPPEPSRAPQRRGMDPRPAAEDDEARRAAPPCAAEVATARGVTLVALSEHVAPTIPTAGEF</sequence>
<evidence type="ECO:0000256" key="1">
    <source>
        <dbReference type="SAM" id="MobiDB-lite"/>
    </source>
</evidence>
<name>A0A916XUG2_9HYPH</name>
<dbReference type="EMBL" id="BMJJ01000002">
    <property type="protein sequence ID" value="GGD10642.1"/>
    <property type="molecule type" value="Genomic_DNA"/>
</dbReference>
<evidence type="ECO:0000313" key="3">
    <source>
        <dbReference type="Proteomes" id="UP000613160"/>
    </source>
</evidence>
<proteinExistence type="predicted"/>
<reference evidence="2" key="1">
    <citation type="journal article" date="2014" name="Int. J. Syst. Evol. Microbiol.">
        <title>Complete genome sequence of Corynebacterium casei LMG S-19264T (=DSM 44701T), isolated from a smear-ripened cheese.</title>
        <authorList>
            <consortium name="US DOE Joint Genome Institute (JGI-PGF)"/>
            <person name="Walter F."/>
            <person name="Albersmeier A."/>
            <person name="Kalinowski J."/>
            <person name="Ruckert C."/>
        </authorList>
    </citation>
    <scope>NUCLEOTIDE SEQUENCE</scope>
    <source>
        <strain evidence="2">CGMCC 1.15493</strain>
    </source>
</reference>
<dbReference type="Proteomes" id="UP000613160">
    <property type="component" value="Unassembled WGS sequence"/>
</dbReference>
<protein>
    <submittedName>
        <fullName evidence="2">Uncharacterized protein</fullName>
    </submittedName>
</protein>
<reference evidence="2" key="2">
    <citation type="submission" date="2020-09" db="EMBL/GenBank/DDBJ databases">
        <authorList>
            <person name="Sun Q."/>
            <person name="Zhou Y."/>
        </authorList>
    </citation>
    <scope>NUCLEOTIDE SEQUENCE</scope>
    <source>
        <strain evidence="2">CGMCC 1.15493</strain>
    </source>
</reference>